<proteinExistence type="predicted"/>
<comment type="caution">
    <text evidence="1">The sequence shown here is derived from an EMBL/GenBank/DDBJ whole genome shotgun (WGS) entry which is preliminary data.</text>
</comment>
<name>A0A415ER92_9BACE</name>
<dbReference type="AlphaFoldDB" id="A0A415ER92"/>
<reference evidence="1 2" key="1">
    <citation type="submission" date="2018-08" db="EMBL/GenBank/DDBJ databases">
        <title>A genome reference for cultivated species of the human gut microbiota.</title>
        <authorList>
            <person name="Zou Y."/>
            <person name="Xue W."/>
            <person name="Luo G."/>
        </authorList>
    </citation>
    <scope>NUCLEOTIDE SEQUENCE [LARGE SCALE GENOMIC DNA]</scope>
    <source>
        <strain evidence="1 2">AM16-49B</strain>
    </source>
</reference>
<evidence type="ECO:0000313" key="1">
    <source>
        <dbReference type="EMBL" id="RHH95200.1"/>
    </source>
</evidence>
<evidence type="ECO:0000313" key="2">
    <source>
        <dbReference type="Proteomes" id="UP000283512"/>
    </source>
</evidence>
<dbReference type="EMBL" id="QRKD01000001">
    <property type="protein sequence ID" value="RHH95200.1"/>
    <property type="molecule type" value="Genomic_DNA"/>
</dbReference>
<gene>
    <name evidence="1" type="ORF">DW190_02910</name>
</gene>
<accession>A0A415ER92</accession>
<sequence length="80" mass="8944">MRCKYKAIFPVGKIALDAVGGYGRRCSIWTERAGNKLSVLIGKERKTRILPGQGRTFVSVKQSLHFGETEALFRGNRAFV</sequence>
<dbReference type="Proteomes" id="UP000283512">
    <property type="component" value="Unassembled WGS sequence"/>
</dbReference>
<protein>
    <submittedName>
        <fullName evidence="1">Uncharacterized protein</fullName>
    </submittedName>
</protein>
<organism evidence="1 2">
    <name type="scientific">Bacteroides caccae</name>
    <dbReference type="NCBI Taxonomy" id="47678"/>
    <lineage>
        <taxon>Bacteria</taxon>
        <taxon>Pseudomonadati</taxon>
        <taxon>Bacteroidota</taxon>
        <taxon>Bacteroidia</taxon>
        <taxon>Bacteroidales</taxon>
        <taxon>Bacteroidaceae</taxon>
        <taxon>Bacteroides</taxon>
    </lineage>
</organism>